<accession>A0A6L6WRQ6</accession>
<dbReference type="SFLD" id="SFLDS00003">
    <property type="entry name" value="Haloacid_Dehalogenase"/>
    <property type="match status" value="1"/>
</dbReference>
<dbReference type="InterPro" id="IPR023214">
    <property type="entry name" value="HAD_sf"/>
</dbReference>
<dbReference type="AlphaFoldDB" id="A0A6L6WRQ6"/>
<protein>
    <submittedName>
        <fullName evidence="1">HAD hydrolase-like protein</fullName>
    </submittedName>
</protein>
<dbReference type="EMBL" id="WPNZ01000002">
    <property type="protein sequence ID" value="MVO84208.1"/>
    <property type="molecule type" value="Genomic_DNA"/>
</dbReference>
<dbReference type="SFLD" id="SFLDG01129">
    <property type="entry name" value="C1.5:_HAD__Beta-PGM__Phosphata"/>
    <property type="match status" value="1"/>
</dbReference>
<dbReference type="PANTHER" id="PTHR43434">
    <property type="entry name" value="PHOSPHOGLYCOLATE PHOSPHATASE"/>
    <property type="match status" value="1"/>
</dbReference>
<dbReference type="Gene3D" id="3.40.50.1000">
    <property type="entry name" value="HAD superfamily/HAD-like"/>
    <property type="match status" value="1"/>
</dbReference>
<dbReference type="InterPro" id="IPR036412">
    <property type="entry name" value="HAD-like_sf"/>
</dbReference>
<dbReference type="PANTHER" id="PTHR43434:SF1">
    <property type="entry name" value="PHOSPHOGLYCOLATE PHOSPHATASE"/>
    <property type="match status" value="1"/>
</dbReference>
<evidence type="ECO:0000313" key="1">
    <source>
        <dbReference type="EMBL" id="MVO84208.1"/>
    </source>
</evidence>
<gene>
    <name evidence="1" type="ORF">GPA10_05325</name>
</gene>
<proteinExistence type="predicted"/>
<dbReference type="Gene3D" id="1.10.150.240">
    <property type="entry name" value="Putative phosphatase, domain 2"/>
    <property type="match status" value="1"/>
</dbReference>
<dbReference type="GO" id="GO:0008967">
    <property type="term" value="F:phosphoglycolate phosphatase activity"/>
    <property type="evidence" value="ECO:0007669"/>
    <property type="project" value="TreeGrafter"/>
</dbReference>
<sequence>MPELVLWDIDHTLMATRGLGRELWAQAFHEVTGIEMREQASVTGSTERVILRETARLHDITYSDELFESFAAALGAVHVRRAAELRERGHALPGAAAVLARLADKGVRQTVVTGNVRAAAEVKLAVFGLDGYLRLEDGAYAEDGEERPELLRAALARSATRPDKAAFLGDTPADVEGGLGAGVRVVAVATGRTSATELRGSGADTVLEGLADTEKAFAAISCARTGGVAG</sequence>
<dbReference type="GO" id="GO:0006281">
    <property type="term" value="P:DNA repair"/>
    <property type="evidence" value="ECO:0007669"/>
    <property type="project" value="TreeGrafter"/>
</dbReference>
<keyword evidence="2" id="KW-1185">Reference proteome</keyword>
<dbReference type="RefSeq" id="WP_343040353.1">
    <property type="nucleotide sequence ID" value="NZ_WPNZ01000002.1"/>
</dbReference>
<dbReference type="Proteomes" id="UP000483802">
    <property type="component" value="Unassembled WGS sequence"/>
</dbReference>
<dbReference type="InterPro" id="IPR050155">
    <property type="entry name" value="HAD-like_hydrolase_sf"/>
</dbReference>
<organism evidence="1 2">
    <name type="scientific">Streptomyces typhae</name>
    <dbReference type="NCBI Taxonomy" id="2681492"/>
    <lineage>
        <taxon>Bacteria</taxon>
        <taxon>Bacillati</taxon>
        <taxon>Actinomycetota</taxon>
        <taxon>Actinomycetes</taxon>
        <taxon>Kitasatosporales</taxon>
        <taxon>Streptomycetaceae</taxon>
        <taxon>Streptomyces</taxon>
    </lineage>
</organism>
<comment type="caution">
    <text evidence="1">The sequence shown here is derived from an EMBL/GenBank/DDBJ whole genome shotgun (WGS) entry which is preliminary data.</text>
</comment>
<dbReference type="Pfam" id="PF00702">
    <property type="entry name" value="Hydrolase"/>
    <property type="match status" value="1"/>
</dbReference>
<reference evidence="1 2" key="1">
    <citation type="submission" date="2019-11" db="EMBL/GenBank/DDBJ databases">
        <title>Streptomyces typhae sp. nov., a novel endophytic actinomycete isolated from the root of cattail pollen (Typha angustifolia L.).</title>
        <authorList>
            <person name="Peng C."/>
        </authorList>
    </citation>
    <scope>NUCLEOTIDE SEQUENCE [LARGE SCALE GENOMIC DNA]</scope>
    <source>
        <strain evidence="2">p1417</strain>
    </source>
</reference>
<dbReference type="InterPro" id="IPR023198">
    <property type="entry name" value="PGP-like_dom2"/>
</dbReference>
<name>A0A6L6WRQ6_9ACTN</name>
<dbReference type="SUPFAM" id="SSF56784">
    <property type="entry name" value="HAD-like"/>
    <property type="match status" value="1"/>
</dbReference>
<evidence type="ECO:0000313" key="2">
    <source>
        <dbReference type="Proteomes" id="UP000483802"/>
    </source>
</evidence>
<keyword evidence="1" id="KW-0378">Hydrolase</keyword>